<evidence type="ECO:0000256" key="1">
    <source>
        <dbReference type="SAM" id="MobiDB-lite"/>
    </source>
</evidence>
<feature type="signal peptide" evidence="2">
    <location>
        <begin position="1"/>
        <end position="18"/>
    </location>
</feature>
<sequence>MKPIHVLLCCALSAFAGALLCYAVMRTPDADIERLEPAVTSSFDSARHPSVVSDSPVDVPRDASNPLVTASPASAVATSADETGASTGDTRAQTAPRSSGAGPMPMSDANLRRAEEVIADMRLRSSDVDDLYTLLDNEGRDPDWSDAAEAQLAAFLRTHGGGYHGLEVKPPRCSARVCEIVVVARPGLGTEDAHANWQRLLVEMFSQPWFRNGFVDERMGMTLKDGSPVYVTNFVRAEPAP</sequence>
<proteinExistence type="predicted"/>
<feature type="chain" id="PRO_5046938661" evidence="2">
    <location>
        <begin position="19"/>
        <end position="241"/>
    </location>
</feature>
<protein>
    <submittedName>
        <fullName evidence="3">Uncharacterized protein</fullName>
    </submittedName>
</protein>
<comment type="caution">
    <text evidence="3">The sequence shown here is derived from an EMBL/GenBank/DDBJ whole genome shotgun (WGS) entry which is preliminary data.</text>
</comment>
<accession>A0ABS8U9C6</accession>
<keyword evidence="4" id="KW-1185">Reference proteome</keyword>
<feature type="compositionally biased region" description="Polar residues" evidence="1">
    <location>
        <begin position="84"/>
        <end position="97"/>
    </location>
</feature>
<feature type="compositionally biased region" description="Low complexity" evidence="1">
    <location>
        <begin position="68"/>
        <end position="80"/>
    </location>
</feature>
<gene>
    <name evidence="3" type="ORF">LTT95_01760</name>
</gene>
<evidence type="ECO:0000256" key="2">
    <source>
        <dbReference type="SAM" id="SignalP"/>
    </source>
</evidence>
<reference evidence="3" key="2">
    <citation type="journal article" date="2022" name="Syst. Appl. Microbiol.">
        <title>Physiological and genomic characterisation of Luteimonas fraxinea sp. nov., a bacterial species associated with trees tolerant to ash dieback.</title>
        <authorList>
            <person name="Ulrich K."/>
            <person name="Becker R."/>
            <person name="Behrendt U."/>
            <person name="Kube M."/>
            <person name="Schneck V."/>
            <person name="Ulrich A."/>
        </authorList>
    </citation>
    <scope>NUCLEOTIDE SEQUENCE</scope>
    <source>
        <strain evidence="3">A1P009</strain>
    </source>
</reference>
<organism evidence="3 4">
    <name type="scientific">Luteimonas fraxinea</name>
    <dbReference type="NCBI Taxonomy" id="2901869"/>
    <lineage>
        <taxon>Bacteria</taxon>
        <taxon>Pseudomonadati</taxon>
        <taxon>Pseudomonadota</taxon>
        <taxon>Gammaproteobacteria</taxon>
        <taxon>Lysobacterales</taxon>
        <taxon>Lysobacteraceae</taxon>
        <taxon>Luteimonas</taxon>
    </lineage>
</organism>
<feature type="compositionally biased region" description="Low complexity" evidence="1">
    <location>
        <begin position="49"/>
        <end position="58"/>
    </location>
</feature>
<evidence type="ECO:0000313" key="3">
    <source>
        <dbReference type="EMBL" id="MCD9095669.1"/>
    </source>
</evidence>
<feature type="region of interest" description="Disordered" evidence="1">
    <location>
        <begin position="41"/>
        <end position="107"/>
    </location>
</feature>
<reference evidence="3" key="1">
    <citation type="submission" date="2021-12" db="EMBL/GenBank/DDBJ databases">
        <authorList>
            <person name="Ulrich A."/>
        </authorList>
    </citation>
    <scope>NUCLEOTIDE SEQUENCE</scope>
    <source>
        <strain evidence="3">A1P009</strain>
    </source>
</reference>
<keyword evidence="2" id="KW-0732">Signal</keyword>
<dbReference type="Proteomes" id="UP001430360">
    <property type="component" value="Unassembled WGS sequence"/>
</dbReference>
<evidence type="ECO:0000313" key="4">
    <source>
        <dbReference type="Proteomes" id="UP001430360"/>
    </source>
</evidence>
<name>A0ABS8U9C6_9GAMM</name>
<dbReference type="RefSeq" id="WP_232134195.1">
    <property type="nucleotide sequence ID" value="NZ_JAJQKU010000001.1"/>
</dbReference>
<dbReference type="EMBL" id="JAJQKU010000001">
    <property type="protein sequence ID" value="MCD9095669.1"/>
    <property type="molecule type" value="Genomic_DNA"/>
</dbReference>